<dbReference type="InterPro" id="IPR040561">
    <property type="entry name" value="LPD38"/>
</dbReference>
<dbReference type="SMART" id="SM00047">
    <property type="entry name" value="LYZ2"/>
    <property type="match status" value="1"/>
</dbReference>
<dbReference type="Pfam" id="PF18857">
    <property type="entry name" value="LPD38"/>
    <property type="match status" value="1"/>
</dbReference>
<evidence type="ECO:0000259" key="4">
    <source>
        <dbReference type="SMART" id="SM00047"/>
    </source>
</evidence>
<feature type="compositionally biased region" description="Basic and acidic residues" evidence="3">
    <location>
        <begin position="706"/>
        <end position="720"/>
    </location>
</feature>
<dbReference type="RefSeq" id="WP_316698899.1">
    <property type="nucleotide sequence ID" value="NZ_CP136336.1"/>
</dbReference>
<dbReference type="Proteomes" id="UP001303946">
    <property type="component" value="Chromosome"/>
</dbReference>
<name>A0ABZ0CNA2_9BURK</name>
<feature type="region of interest" description="Disordered" evidence="3">
    <location>
        <begin position="3463"/>
        <end position="3482"/>
    </location>
</feature>
<evidence type="ECO:0000313" key="6">
    <source>
        <dbReference type="Proteomes" id="UP001303946"/>
    </source>
</evidence>
<dbReference type="Gene3D" id="1.10.530.10">
    <property type="match status" value="1"/>
</dbReference>
<dbReference type="InterPro" id="IPR051056">
    <property type="entry name" value="Glycosyl_Hydrolase_73"/>
</dbReference>
<feature type="compositionally biased region" description="Low complexity" evidence="3">
    <location>
        <begin position="3070"/>
        <end position="3083"/>
    </location>
</feature>
<keyword evidence="2" id="KW-0175">Coiled coil</keyword>
<keyword evidence="1" id="KW-0378">Hydrolase</keyword>
<evidence type="ECO:0000256" key="2">
    <source>
        <dbReference type="SAM" id="Coils"/>
    </source>
</evidence>
<feature type="compositionally biased region" description="Low complexity" evidence="3">
    <location>
        <begin position="868"/>
        <end position="881"/>
    </location>
</feature>
<dbReference type="InterPro" id="IPR016181">
    <property type="entry name" value="Acyl_CoA_acyltransferase"/>
</dbReference>
<evidence type="ECO:0000313" key="5">
    <source>
        <dbReference type="EMBL" id="WOB06453.1"/>
    </source>
</evidence>
<dbReference type="Pfam" id="PF23802">
    <property type="entry name" value="DUF7178"/>
    <property type="match status" value="2"/>
</dbReference>
<dbReference type="CDD" id="cd04301">
    <property type="entry name" value="NAT_SF"/>
    <property type="match status" value="1"/>
</dbReference>
<dbReference type="Pfam" id="PF18760">
    <property type="entry name" value="ART-PolyVal"/>
    <property type="match status" value="1"/>
</dbReference>
<dbReference type="EMBL" id="CP136336">
    <property type="protein sequence ID" value="WOB06453.1"/>
    <property type="molecule type" value="Genomic_DNA"/>
</dbReference>
<feature type="compositionally biased region" description="Basic and acidic residues" evidence="3">
    <location>
        <begin position="882"/>
        <end position="899"/>
    </location>
</feature>
<dbReference type="PANTHER" id="PTHR33308">
    <property type="entry name" value="PEPTIDOGLYCAN HYDROLASE FLGJ"/>
    <property type="match status" value="1"/>
</dbReference>
<evidence type="ECO:0000256" key="1">
    <source>
        <dbReference type="ARBA" id="ARBA00022801"/>
    </source>
</evidence>
<sequence length="4393" mass="471459">MNNTQITFSADDLLGSAPAPAPASNAPGAVGDFVRQYLPAAERVAKQLGVEPQVVLGQWGLETGWGRSIIPGTNNLGNIKDFSGGGVAATDNMNGSRDKYRQYGDANAFADDFTGLIGRRYRGAMGTGADANRYFAALKAGGYAEDPGYVEKGVSAASLVASAMGAKPATPATSFYGKPAEDRYIPIAKAPGPATAGDYAKELGASAVDALGSVLQLPGEIAAAAANKATGTEDYEGFNPLKGFAESIRGSMTEGGKRARLEAAIKGDFFDPSTWETPPTAQGWGMVAANGFGSLAATLLPFVGQAGKLAQLSRAARAAEAAGDVAKASQIAAEMQKVARVGKVVGAASGGAMTGGAAADEARQNVSASVGQMTHEQLLAQVPAYAEVFNATGDQDQARKAVVNGAARWAGGLAALAGAAGGAFNAKVIEDAITQKGIAAMVGNSTASRAGRAALGGAGGAVAEGGQELTEKVGQNAGENIAMGRTVTDDVTRDSAGDVIGGAMVGGALGGAGGGVSSPTAKPAVPAALAPVADKAAEPDSPLSRAAIAGATAQQSVADAQPAPEPEVDPITAKVTDIQERVRSGGLLDALRNAESPVDVKTFVADLAKAASPSSDPRQREMAMARMELALGWADQNPPATVPPAGPAPTLEQKRAAVDRDAELLAQRDGAPNAAAASNLLAEAQRHEEAAEDISNAPGATPETLSRADRLREQAAEMRRRAAAFQASPSQGAGTTFDTEQIDAQRQVNLEQRLRAPAQATAAEPTATPGITASEQAGLEAAALAGEEANRRAEDAPRQAVLSRVMRNIEERGGVASPAEAQILAEAGAGKPYDRIDESLAPALSPDQLLTQATGIALDKAPRSSVTPANAPAEAAGQAAEQRAREDSIQDRAQRQRDQKRLDTNIASLKAATPASLEKPAADAVIYALKTIPALRTAEQKVAVQRARSTYSADQMRILEAAANLPADLSATDKLQLEQLRKDGAPAAPASAPAAADVKTPASIRKRREHIEQLAANGFETLERKGHVYVLSNTKTQQAIVLEGRADAQLARAAIARAVDRAASRANANPSDAQIAAENYRKGEPFQLNGVTIVIENPRGSIRRSKPGAAKKWETKMAHHYGDIVGTRGADGDKVDVFVGPRPDSAKIYVIDQQNQDGSFDEHKVMMGFTSEAEARAGYLANYEPGWTGLQAITEMTPEQFRSWVMSDAAKKRAAEAFSGTLTVSSDGKAVTLPLLSDESLADNNESPARGRKKVRTTKRQAKALREVAAIFGKEIQFFADPAGQVNADGFVSDADSRIIYLNESSGFSPMAVFGHELMHLLRRENPEAYDVIARVVAARLKDAEGFQRFYNSGELDQDKLLEELISDLNGDLLSDANFWREVFEAINAEHGAESKGIIARLAEMVYRIIDGAIAAFKGRKSFGSSQFIDDSKEVRAAFRDGLAKYIKEAGITRTAMEAEILRAAPKKSADRDESLDSFRKRLLDEVVAKREYAAMLARQHDWAFNVGDTLLSTKTGKTYRLVGRFFGAERIRKGEPTKYIPKYLYESGKPPPQGTPRSEVDAWPHDYEQGTFNESALLASETMKSLTTPRPLKFSTDRENTYTGKSTESSIDGQDNSAGGLGQEPREAGDRPAVPSYGVAREGAVSVVARHYSNAPREELSTAFAGTGLKGAERARLESAADARLRQRLNFYVDLGKGISPESGVGGYPHEVRLNNLYDPRSQLIPAAPANEFESAVLDAGFDGYLNPEFTTTQAAAVLLGEHAAVPVAYVGTAPAPGVQPLKKSLLSSELQAIDLAKIPGAEISAGTLAVPAEQAAAANVELERIGSPVRFSTDRAPGKDVTETAEFKRWFGDSRVVDASDAAQFASMYADQYADGEPGHADPKGLQWLEVSDYPISRLRDAVDAEWFRAEQQMWADEGEPDRFDDMLNQPIANPVVLYDDGNGGWTWDGNHRIGAALTKGRATIRALVGVPREQIKSAIGNDGNFDPASPNITKSADRQRVDPMEVSTRAPYAKAAKNFEPEDPIGSLLISNFEAGLAQPKWLAAVTELVEQYPNYREAKSATTPEKKLERMVRQMTDSLVWLHNQVPADTRERSKLWYDGARKIAERMAKKYDVTPAQAAGILAVLSPQKDWFMNVSLADRVTQIMAERQAFAWSKAMTETAGRIFGGEAYRDDLAEVSGRSLNELDSDFYRAMWLRVYDEAHNPRSFYIVSPEGDMVAEARTAQGELAKPAWGSLPTIAKAISIYRNGSFESINEQLGRKHKVRNFFNNILVPNSPNGHVTIDTHAVAAALLRPLSGNSIEVMHNFGGPSSAHAGLEGTYALYEEAYHRAAERVGLLPREMQSITWEAVRGLFTPRFKGQARNVEAIDKIWSQYRKGRLSYEHARDEVIESAGGIEEPGWAGRSPGAYAEEEPAADAGDVRVAGVAGQDAAAAGGGGAGVDSRAPEVSRSADRDGDGRPARRGLAPLAGAPSVAGAAGPDARLVEVAESYARANGIELRRQAEYVDVDPERAARIAAAYEAMPHAPQDPKVREAYENLIRQTVAQYRALEAAGYRFYLFDESNDPYEGNPWNAMRDLRANQVMGVFATEAGFGDEKKRLVRRSTGEPISVGDRIGTINGKTATVLEILPDTGEVRLSGYAGGTVHPARTILAEFRDGAFDASDNPLLADTGIQWPYGSLDGKPKRVLANDLFRAVHDAFGHGLEGAGFRARGEENAWQAHARLFTGSALGAITSETRGQNSWLNFGPNAEKNRTASVEETIFADQKTGLMPEWTWTEGRAGDIQKSSGRNSAADAEKALRSMGLDMLSDDEIDAYNESRFEGGAMNQEVRADDLQWVEHAGMMHRDFFVRDPSGASRGLLRRAWFYPDGVDGGDGSPVIVLEDENGNEIGASDGVKKSADRASLTWTAREQTEAGPIYAGKRFALVKPTRLEVDDFVEDDAVALPMGHASFVTDGNTPYGWQIVDASGAPLGILQAQVTPEGEIEAIHDIAIDNPRAGLGRDIVAHIAASRNGDVRIIEALPQSQPFWDKVGAGYYDANRNTTLDWETLSRAAAEALARDDGEEAAQPAGAIPAGEAAELTDEEARALGIQRSADRGNGDDTDPTPPASGGPKGGKRASVTIEAHGRGWFEAKVGKRTVGKLSVWRDSNNDLVPQNVVVDPRYRQRGIARQMYEAAEAANGEKLKPAVSLSDDAFEFWKRFRPEAVAGDLRHIKDKLVGQRAKKGDHEGVITQASGRGATLTYDRHPQGPGTHSTLVGADEINDALEAAGGQRVVPASMAIRRSTDRGDITSTPAFRKWFGDSKVVDADGKPLVVYHGTAAEFNVFDANQSSDLGFHFGPREVADFHAAKRGGTQVMPVYLAIRNPLRMRDTFDSLKTAVQDTAQQLHAAGVISEGERDSVLSETRRPNIGLRALWDRVQGLIEASGYDGVVYENTGQGESDGEGDSYIAFRPEQIKSATGNEGNFDPTSPDITKSSQRDFADTEPFVHRPGQWDTPAASRFDDLVYKLQDKHVDTKRVVDAVKEAGGDISDLTDVYLQEELFHGRAAKRTEDFVHEELQPLVDQMAKDGITIAHLDDYLHARHAREANAIIAQRNPEIQDGGSGMTNQEAEAYFAELPAEQRAKLDAAAAKVDAMLTKTRELMVDYELESRGKVDGWASMFKHYVPLMREDDGGHTGGGTGQGFSIKGKEVKGRTGSTRKVVDILANIAMQRERTIVRGEKNRVSRALFGLAASNENPEFWQVDTHIPSEKVFNPTSGQVEDRPDNLYKQRPNVVVTKIADEAGNVTERAVVFNEKNERAMRMAEALKNLDAAQLEGLLGASAKVTRYFASINTQYNPVFGVVNLVRDVQAAMVNLQATELKGKQKDIARNAMPALRGIYADLRAERKGKAASSPWAALWDEFQSVGGQTGYRQLFETSADRAKKIEESLNPTAWMDTPMGKIFTANGVLKVPLAQAQRAVKWIFDWLSDYNEAMENGIRLATYKAGIDAGLSKERAASIAKNLTTNFNRKGQAAQQAGALYAFFNASMQGSARIAQTIFTMEPGKPKTIRLTGLGKKIVYGGMLLGTMQAVAMAAAGFSDEDPPEFVRERGIVIPIGNKKYLTVPLPLGLHVIPGIGRITTEWALGGFQKTPQRLVSMLGMFAEAFNPIGNAGMSMQTLAPTALDPLVALTENKDWSGRPIAKESSNKAMPGHLLARDTSSAIGQVLSEAINYLSGGTQYTAGAFSPTPDQIDYLLGQVTGGVGRELSKVEQTAKAVGTGESIPTFKVPLVGRFVGDAKSQASEGTAFYANVDKLNELETEIKGLRKDGKIQEANELRMKSPQAYLITQANHAERAVQRLRREKSELLKSGAPAPEVKAIEERITARMAALNRAVDALREREAATQ</sequence>
<dbReference type="InterPro" id="IPR055602">
    <property type="entry name" value="DUF7178"/>
</dbReference>
<reference evidence="5 6" key="1">
    <citation type="submission" date="2023-10" db="EMBL/GenBank/DDBJ databases">
        <title>Bacteria for the degradation of biodegradable plastic PBAT(Polybutylene adipate terephthalate).</title>
        <authorList>
            <person name="Weon H.-Y."/>
            <person name="Yeon J."/>
        </authorList>
    </citation>
    <scope>NUCLEOTIDE SEQUENCE [LARGE SCALE GENOMIC DNA]</scope>
    <source>
        <strain evidence="5 6">SBD 7-3</strain>
    </source>
</reference>
<accession>A0ABZ0CNA2</accession>
<feature type="region of interest" description="Disordered" evidence="3">
    <location>
        <begin position="1543"/>
        <end position="1563"/>
    </location>
</feature>
<feature type="coiled-coil region" evidence="2">
    <location>
        <begin position="4302"/>
        <end position="4388"/>
    </location>
</feature>
<feature type="region of interest" description="Disordered" evidence="3">
    <location>
        <begin position="3677"/>
        <end position="3698"/>
    </location>
</feature>
<feature type="domain" description="Mannosyl-glycoprotein endo-beta-N-acetylglucosamidase-like" evidence="4">
    <location>
        <begin position="23"/>
        <end position="172"/>
    </location>
</feature>
<dbReference type="InterPro" id="IPR002901">
    <property type="entry name" value="MGlyc_endo_b_GlcNAc-like_dom"/>
</dbReference>
<dbReference type="SUPFAM" id="SSF55729">
    <property type="entry name" value="Acyl-CoA N-acyltransferases (Nat)"/>
    <property type="match status" value="1"/>
</dbReference>
<feature type="region of interest" description="Disordered" evidence="3">
    <location>
        <begin position="860"/>
        <end position="899"/>
    </location>
</feature>
<keyword evidence="6" id="KW-1185">Reference proteome</keyword>
<protein>
    <submittedName>
        <fullName evidence="5">LPD38 domain-containing protein</fullName>
    </submittedName>
</protein>
<feature type="compositionally biased region" description="Basic and acidic residues" evidence="3">
    <location>
        <begin position="2448"/>
        <end position="2464"/>
    </location>
</feature>
<evidence type="ECO:0000256" key="3">
    <source>
        <dbReference type="SAM" id="MobiDB-lite"/>
    </source>
</evidence>
<feature type="compositionally biased region" description="Polar residues" evidence="3">
    <location>
        <begin position="3463"/>
        <end position="3481"/>
    </location>
</feature>
<dbReference type="Gene3D" id="3.40.630.30">
    <property type="match status" value="1"/>
</dbReference>
<gene>
    <name evidence="5" type="ORF">RXV79_16145</name>
</gene>
<proteinExistence type="predicted"/>
<feature type="compositionally biased region" description="Low complexity" evidence="3">
    <location>
        <begin position="2467"/>
        <end position="2480"/>
    </location>
</feature>
<feature type="region of interest" description="Disordered" evidence="3">
    <location>
        <begin position="684"/>
        <end position="736"/>
    </location>
</feature>
<feature type="region of interest" description="Disordered" evidence="3">
    <location>
        <begin position="3060"/>
        <end position="3123"/>
    </location>
</feature>
<feature type="region of interest" description="Disordered" evidence="3">
    <location>
        <begin position="1589"/>
        <end position="1633"/>
    </location>
</feature>
<dbReference type="Pfam" id="PF18823">
    <property type="entry name" value="InPase"/>
    <property type="match status" value="1"/>
</dbReference>
<feature type="region of interest" description="Disordered" evidence="3">
    <location>
        <begin position="2436"/>
        <end position="2480"/>
    </location>
</feature>
<organism evidence="5 6">
    <name type="scientific">Piscinibacter gummiphilus</name>
    <dbReference type="NCBI Taxonomy" id="946333"/>
    <lineage>
        <taxon>Bacteria</taxon>
        <taxon>Pseudomonadati</taxon>
        <taxon>Pseudomonadota</taxon>
        <taxon>Betaproteobacteria</taxon>
        <taxon>Burkholderiales</taxon>
        <taxon>Sphaerotilaceae</taxon>
        <taxon>Piscinibacter</taxon>
    </lineage>
</organism>
<dbReference type="InterPro" id="IPR049522">
    <property type="entry name" value="ART-PolyVal_dom"/>
</dbReference>
<dbReference type="Pfam" id="PF01832">
    <property type="entry name" value="Glucosaminidase"/>
    <property type="match status" value="1"/>
</dbReference>
<feature type="compositionally biased region" description="Polar residues" evidence="3">
    <location>
        <begin position="1602"/>
        <end position="1618"/>
    </location>
</feature>
<dbReference type="PANTHER" id="PTHR33308:SF9">
    <property type="entry name" value="PEPTIDOGLYCAN HYDROLASE FLGJ"/>
    <property type="match status" value="1"/>
</dbReference>
<dbReference type="InterPro" id="IPR041595">
    <property type="entry name" value="Inorganic_Pase"/>
</dbReference>